<name>A0A1D1VAT3_RAMVA</name>
<dbReference type="OrthoDB" id="10643571at2759"/>
<evidence type="ECO:0000313" key="3">
    <source>
        <dbReference type="Proteomes" id="UP000186922"/>
    </source>
</evidence>
<feature type="region of interest" description="Disordered" evidence="1">
    <location>
        <begin position="124"/>
        <end position="153"/>
    </location>
</feature>
<dbReference type="Proteomes" id="UP000186922">
    <property type="component" value="Unassembled WGS sequence"/>
</dbReference>
<dbReference type="EMBL" id="BDGG01000003">
    <property type="protein sequence ID" value="GAU96847.1"/>
    <property type="molecule type" value="Genomic_DNA"/>
</dbReference>
<protein>
    <submittedName>
        <fullName evidence="2">Uncharacterized protein</fullName>
    </submittedName>
</protein>
<gene>
    <name evidence="2" type="primary">RvY_08225-1</name>
    <name evidence="2" type="synonym">RvY_08225.1</name>
    <name evidence="2" type="ORF">RvY_08225</name>
</gene>
<reference evidence="2 3" key="1">
    <citation type="journal article" date="2016" name="Nat. Commun.">
        <title>Extremotolerant tardigrade genome and improved radiotolerance of human cultured cells by tardigrade-unique protein.</title>
        <authorList>
            <person name="Hashimoto T."/>
            <person name="Horikawa D.D."/>
            <person name="Saito Y."/>
            <person name="Kuwahara H."/>
            <person name="Kozuka-Hata H."/>
            <person name="Shin-I T."/>
            <person name="Minakuchi Y."/>
            <person name="Ohishi K."/>
            <person name="Motoyama A."/>
            <person name="Aizu T."/>
            <person name="Enomoto A."/>
            <person name="Kondo K."/>
            <person name="Tanaka S."/>
            <person name="Hara Y."/>
            <person name="Koshikawa S."/>
            <person name="Sagara H."/>
            <person name="Miura T."/>
            <person name="Yokobori S."/>
            <person name="Miyagawa K."/>
            <person name="Suzuki Y."/>
            <person name="Kubo T."/>
            <person name="Oyama M."/>
            <person name="Kohara Y."/>
            <person name="Fujiyama A."/>
            <person name="Arakawa K."/>
            <person name="Katayama T."/>
            <person name="Toyoda A."/>
            <person name="Kunieda T."/>
        </authorList>
    </citation>
    <scope>NUCLEOTIDE SEQUENCE [LARGE SCALE GENOMIC DNA]</scope>
    <source>
        <strain evidence="2 3">YOKOZUNA-1</strain>
    </source>
</reference>
<dbReference type="AlphaFoldDB" id="A0A1D1VAT3"/>
<evidence type="ECO:0000313" key="2">
    <source>
        <dbReference type="EMBL" id="GAU96847.1"/>
    </source>
</evidence>
<comment type="caution">
    <text evidence="2">The sequence shown here is derived from an EMBL/GenBank/DDBJ whole genome shotgun (WGS) entry which is preliminary data.</text>
</comment>
<feature type="region of interest" description="Disordered" evidence="1">
    <location>
        <begin position="1"/>
        <end position="76"/>
    </location>
</feature>
<keyword evidence="3" id="KW-1185">Reference proteome</keyword>
<organism evidence="2 3">
    <name type="scientific">Ramazzottius varieornatus</name>
    <name type="common">Water bear</name>
    <name type="synonym">Tardigrade</name>
    <dbReference type="NCBI Taxonomy" id="947166"/>
    <lineage>
        <taxon>Eukaryota</taxon>
        <taxon>Metazoa</taxon>
        <taxon>Ecdysozoa</taxon>
        <taxon>Tardigrada</taxon>
        <taxon>Eutardigrada</taxon>
        <taxon>Parachela</taxon>
        <taxon>Hypsibioidea</taxon>
        <taxon>Ramazzottiidae</taxon>
        <taxon>Ramazzottius</taxon>
    </lineage>
</organism>
<evidence type="ECO:0000256" key="1">
    <source>
        <dbReference type="SAM" id="MobiDB-lite"/>
    </source>
</evidence>
<accession>A0A1D1VAT3</accession>
<sequence length="185" mass="20020">MDQGSVKDSMEHLSVSDYSTGASGRRHSHSAADRRGSLLMPESPYASSDETRARGDLLDQDSALRQGRSYSLSKATNMSQCIGSVSDMMSDLSGIIAGAGLLSSSPTSSRASVDLSAESRLRTDSLGLPGYDTSRRRSSFTPESPYMVSDETRARKENLEEQIVVYGQFAVDRRRSSAGHKNAEK</sequence>
<proteinExistence type="predicted"/>